<evidence type="ECO:0000313" key="4">
    <source>
        <dbReference type="Proteomes" id="UP000076442"/>
    </source>
</evidence>
<accession>A0AAP1E856</accession>
<evidence type="ECO:0000259" key="2">
    <source>
        <dbReference type="Pfam" id="PF09636"/>
    </source>
</evidence>
<sequence>MNIGLAMLVLFPDAVPNRDYVVMADGNQQWIDENQWYLNAPIPSAAELEEAYQKYLEQPAPDSGTSVEELQAGLTTTQQANSVLIKQLNEATEAVKKAKEDAETAHQIIAELIVLTTEKGVL</sequence>
<organism evidence="3 4">
    <name type="scientific">Bacillus subtilis</name>
    <dbReference type="NCBI Taxonomy" id="1423"/>
    <lineage>
        <taxon>Bacteria</taxon>
        <taxon>Bacillati</taxon>
        <taxon>Bacillota</taxon>
        <taxon>Bacilli</taxon>
        <taxon>Bacillales</taxon>
        <taxon>Bacillaceae</taxon>
        <taxon>Bacillus</taxon>
    </lineage>
</organism>
<dbReference type="Proteomes" id="UP000076442">
    <property type="component" value="Unassembled WGS sequence"/>
</dbReference>
<dbReference type="AlphaFoldDB" id="A0AAP1E856"/>
<dbReference type="InterPro" id="IPR019094">
    <property type="entry name" value="Phage_SP-beta_YorD"/>
</dbReference>
<name>A0AAP1E856_BACIU</name>
<evidence type="ECO:0000313" key="3">
    <source>
        <dbReference type="EMBL" id="KZD90361.1"/>
    </source>
</evidence>
<gene>
    <name evidence="3" type="ORF">B4122_3282</name>
</gene>
<feature type="coiled-coil region" evidence="1">
    <location>
        <begin position="81"/>
        <end position="108"/>
    </location>
</feature>
<evidence type="ECO:0000256" key="1">
    <source>
        <dbReference type="SAM" id="Coils"/>
    </source>
</evidence>
<keyword evidence="1" id="KW-0175">Coiled coil</keyword>
<dbReference type="SUPFAM" id="SSF159865">
    <property type="entry name" value="XkdW-like"/>
    <property type="match status" value="1"/>
</dbReference>
<protein>
    <recommendedName>
        <fullName evidence="2">Bacteriophage SP-beta YorD domain-containing protein</fullName>
    </recommendedName>
</protein>
<feature type="domain" description="Bacteriophage SP-beta YorD" evidence="2">
    <location>
        <begin position="6"/>
        <end position="59"/>
    </location>
</feature>
<reference evidence="3 4" key="1">
    <citation type="submission" date="2015-09" db="EMBL/GenBank/DDBJ databases">
        <title>Spore heat resistance.</title>
        <authorList>
            <person name="Boekhorst J."/>
            <person name="Berendsen E.M."/>
            <person name="Wells-Bennik M.H."/>
            <person name="Kuipers O.P."/>
        </authorList>
    </citation>
    <scope>NUCLEOTIDE SEQUENCE [LARGE SCALE GENOMIC DNA]</scope>
    <source>
        <strain evidence="3 4">B4122</strain>
    </source>
</reference>
<dbReference type="RefSeq" id="WP_052476530.1">
    <property type="nucleotide sequence ID" value="NZ_JXHR01000003.1"/>
</dbReference>
<dbReference type="InterPro" id="IPR035950">
    <property type="entry name" value="XkdW-like_sf"/>
</dbReference>
<dbReference type="Gene3D" id="3.30.56.60">
    <property type="entry name" value="XkdW-like"/>
    <property type="match status" value="1"/>
</dbReference>
<dbReference type="EMBL" id="LJZV01000016">
    <property type="protein sequence ID" value="KZD90361.1"/>
    <property type="molecule type" value="Genomic_DNA"/>
</dbReference>
<proteinExistence type="predicted"/>
<comment type="caution">
    <text evidence="3">The sequence shown here is derived from an EMBL/GenBank/DDBJ whole genome shotgun (WGS) entry which is preliminary data.</text>
</comment>
<dbReference type="Pfam" id="PF09636">
    <property type="entry name" value="XkdW"/>
    <property type="match status" value="1"/>
</dbReference>